<gene>
    <name evidence="1" type="ORF">JOC94_001354</name>
</gene>
<reference evidence="1 2" key="1">
    <citation type="submission" date="2021-01" db="EMBL/GenBank/DDBJ databases">
        <title>Genomic Encyclopedia of Type Strains, Phase IV (KMG-IV): sequencing the most valuable type-strain genomes for metagenomic binning, comparative biology and taxonomic classification.</title>
        <authorList>
            <person name="Goeker M."/>
        </authorList>
    </citation>
    <scope>NUCLEOTIDE SEQUENCE [LARGE SCALE GENOMIC DNA]</scope>
    <source>
        <strain evidence="1 2">DSM 105453</strain>
    </source>
</reference>
<organism evidence="1 2">
    <name type="scientific">Siminovitchia thermophila</name>
    <dbReference type="NCBI Taxonomy" id="1245522"/>
    <lineage>
        <taxon>Bacteria</taxon>
        <taxon>Bacillati</taxon>
        <taxon>Bacillota</taxon>
        <taxon>Bacilli</taxon>
        <taxon>Bacillales</taxon>
        <taxon>Bacillaceae</taxon>
        <taxon>Siminovitchia</taxon>
    </lineage>
</organism>
<comment type="caution">
    <text evidence="1">The sequence shown here is derived from an EMBL/GenBank/DDBJ whole genome shotgun (WGS) entry which is preliminary data.</text>
</comment>
<evidence type="ECO:0000313" key="2">
    <source>
        <dbReference type="Proteomes" id="UP000823485"/>
    </source>
</evidence>
<dbReference type="EMBL" id="JAFBFH010000007">
    <property type="protein sequence ID" value="MBM7714382.1"/>
    <property type="molecule type" value="Genomic_DNA"/>
</dbReference>
<accession>A0ABS2R3Z9</accession>
<protein>
    <submittedName>
        <fullName evidence="1">Uncharacterized protein</fullName>
    </submittedName>
</protein>
<name>A0ABS2R3Z9_9BACI</name>
<keyword evidence="2" id="KW-1185">Reference proteome</keyword>
<evidence type="ECO:0000313" key="1">
    <source>
        <dbReference type="EMBL" id="MBM7714382.1"/>
    </source>
</evidence>
<proteinExistence type="predicted"/>
<sequence length="54" mass="6259">MGTLQLVYFVPNIGETSNKSAIKRVVQTKSNERFDVKEVCTNEHIGFFQHTRFL</sequence>
<dbReference type="Proteomes" id="UP000823485">
    <property type="component" value="Unassembled WGS sequence"/>
</dbReference>